<dbReference type="InterPro" id="IPR011711">
    <property type="entry name" value="GntR_C"/>
</dbReference>
<dbReference type="PANTHER" id="PTHR43537">
    <property type="entry name" value="TRANSCRIPTIONAL REGULATOR, GNTR FAMILY"/>
    <property type="match status" value="1"/>
</dbReference>
<feature type="domain" description="HTH gntR-type" evidence="4">
    <location>
        <begin position="7"/>
        <end position="74"/>
    </location>
</feature>
<dbReference type="InterPro" id="IPR036390">
    <property type="entry name" value="WH_DNA-bd_sf"/>
</dbReference>
<dbReference type="Proteomes" id="UP000440096">
    <property type="component" value="Unassembled WGS sequence"/>
</dbReference>
<comment type="caution">
    <text evidence="5">The sequence shown here is derived from an EMBL/GenBank/DDBJ whole genome shotgun (WGS) entry which is preliminary data.</text>
</comment>
<dbReference type="InterPro" id="IPR008920">
    <property type="entry name" value="TF_FadR/GntR_C"/>
</dbReference>
<accession>A0A6N7YTT6</accession>
<dbReference type="AlphaFoldDB" id="A0A6N7YTT6"/>
<dbReference type="Gene3D" id="1.10.10.10">
    <property type="entry name" value="Winged helix-like DNA-binding domain superfamily/Winged helix DNA-binding domain"/>
    <property type="match status" value="1"/>
</dbReference>
<dbReference type="SMART" id="SM00895">
    <property type="entry name" value="FCD"/>
    <property type="match status" value="1"/>
</dbReference>
<dbReference type="Pfam" id="PF00392">
    <property type="entry name" value="GntR"/>
    <property type="match status" value="1"/>
</dbReference>
<dbReference type="SMART" id="SM00345">
    <property type="entry name" value="HTH_GNTR"/>
    <property type="match status" value="1"/>
</dbReference>
<keyword evidence="6" id="KW-1185">Reference proteome</keyword>
<protein>
    <submittedName>
        <fullName evidence="5">FCD domain-containing protein</fullName>
    </submittedName>
</protein>
<dbReference type="Pfam" id="PF07729">
    <property type="entry name" value="FCD"/>
    <property type="match status" value="1"/>
</dbReference>
<organism evidence="5 6">
    <name type="scientific">Amycolatopsis pithecellobii</name>
    <dbReference type="NCBI Taxonomy" id="664692"/>
    <lineage>
        <taxon>Bacteria</taxon>
        <taxon>Bacillati</taxon>
        <taxon>Actinomycetota</taxon>
        <taxon>Actinomycetes</taxon>
        <taxon>Pseudonocardiales</taxon>
        <taxon>Pseudonocardiaceae</taxon>
        <taxon>Amycolatopsis</taxon>
    </lineage>
</organism>
<proteinExistence type="predicted"/>
<dbReference type="RefSeq" id="WP_312868272.1">
    <property type="nucleotide sequence ID" value="NZ_WMBA01000034.1"/>
</dbReference>
<evidence type="ECO:0000313" key="6">
    <source>
        <dbReference type="Proteomes" id="UP000440096"/>
    </source>
</evidence>
<dbReference type="InterPro" id="IPR000524">
    <property type="entry name" value="Tscrpt_reg_HTH_GntR"/>
</dbReference>
<dbReference type="PROSITE" id="PS50949">
    <property type="entry name" value="HTH_GNTR"/>
    <property type="match status" value="1"/>
</dbReference>
<name>A0A6N7YTT6_9PSEU</name>
<evidence type="ECO:0000313" key="5">
    <source>
        <dbReference type="EMBL" id="MTD56455.1"/>
    </source>
</evidence>
<keyword evidence="2" id="KW-0238">DNA-binding</keyword>
<dbReference type="GO" id="GO:0003677">
    <property type="term" value="F:DNA binding"/>
    <property type="evidence" value="ECO:0007669"/>
    <property type="project" value="UniProtKB-KW"/>
</dbReference>
<evidence type="ECO:0000256" key="3">
    <source>
        <dbReference type="ARBA" id="ARBA00023163"/>
    </source>
</evidence>
<dbReference type="SUPFAM" id="SSF48008">
    <property type="entry name" value="GntR ligand-binding domain-like"/>
    <property type="match status" value="1"/>
</dbReference>
<dbReference type="EMBL" id="WMBA01000034">
    <property type="protein sequence ID" value="MTD56455.1"/>
    <property type="molecule type" value="Genomic_DNA"/>
</dbReference>
<keyword evidence="3" id="KW-0804">Transcription</keyword>
<dbReference type="CDD" id="cd07377">
    <property type="entry name" value="WHTH_GntR"/>
    <property type="match status" value="1"/>
</dbReference>
<reference evidence="5 6" key="1">
    <citation type="submission" date="2019-11" db="EMBL/GenBank/DDBJ databases">
        <title>Draft genome of Amycolatopsis RM579.</title>
        <authorList>
            <person name="Duangmal K."/>
            <person name="Mingma R."/>
        </authorList>
    </citation>
    <scope>NUCLEOTIDE SEQUENCE [LARGE SCALE GENOMIC DNA]</scope>
    <source>
        <strain evidence="5 6">RM579</strain>
    </source>
</reference>
<evidence type="ECO:0000259" key="4">
    <source>
        <dbReference type="PROSITE" id="PS50949"/>
    </source>
</evidence>
<evidence type="ECO:0000256" key="2">
    <source>
        <dbReference type="ARBA" id="ARBA00023125"/>
    </source>
</evidence>
<evidence type="ECO:0000256" key="1">
    <source>
        <dbReference type="ARBA" id="ARBA00023015"/>
    </source>
</evidence>
<keyword evidence="1" id="KW-0805">Transcription regulation</keyword>
<dbReference type="SUPFAM" id="SSF46785">
    <property type="entry name" value="Winged helix' DNA-binding domain"/>
    <property type="match status" value="1"/>
</dbReference>
<dbReference type="GO" id="GO:0003700">
    <property type="term" value="F:DNA-binding transcription factor activity"/>
    <property type="evidence" value="ECO:0007669"/>
    <property type="project" value="InterPro"/>
</dbReference>
<dbReference type="Gene3D" id="1.20.120.530">
    <property type="entry name" value="GntR ligand-binding domain-like"/>
    <property type="match status" value="1"/>
</dbReference>
<sequence length="226" mass="24956">MGTSSAPTLTARVYDALRADVLAGRLAPGSRLRLVELAARFSVSQSVVREALARLSQQRLVVALPQQGFRVAPLSVEDLTRLTDARKQLEGLVLRLSVERGDVAWESAVVAAHHQLERTPMYTETGEPNEEWLASHEKFHAALLAGCGNVLLTELAEGLRESAALYRVWSVPIGHDYDRDLPQEHRELLAAVLDRDPDTAVELMHRHIQHTTDVLLSVADQYSATS</sequence>
<dbReference type="InterPro" id="IPR036388">
    <property type="entry name" value="WH-like_DNA-bd_sf"/>
</dbReference>
<gene>
    <name evidence="5" type="ORF">GKO32_21110</name>
</gene>
<dbReference type="PANTHER" id="PTHR43537:SF20">
    <property type="entry name" value="HTH-TYPE TRANSCRIPTIONAL REPRESSOR GLAR"/>
    <property type="match status" value="1"/>
</dbReference>